<evidence type="ECO:0000256" key="4">
    <source>
        <dbReference type="PROSITE-ProRule" id="PRU00330"/>
    </source>
</evidence>
<feature type="compositionally biased region" description="Basic and acidic residues" evidence="6">
    <location>
        <begin position="667"/>
        <end position="677"/>
    </location>
</feature>
<dbReference type="PANTHER" id="PTHR11932">
    <property type="entry name" value="CULLIN"/>
    <property type="match status" value="1"/>
</dbReference>
<keyword evidence="9" id="KW-1185">Reference proteome</keyword>
<dbReference type="Proteomes" id="UP000268162">
    <property type="component" value="Unassembled WGS sequence"/>
</dbReference>
<dbReference type="PROSITE" id="PS50069">
    <property type="entry name" value="CULLIN_2"/>
    <property type="match status" value="1"/>
</dbReference>
<dbReference type="Gene3D" id="1.10.10.10">
    <property type="entry name" value="Winged helix-like DNA-binding domain superfamily/Winged helix DNA-binding domain"/>
    <property type="match status" value="1"/>
</dbReference>
<dbReference type="InterPro" id="IPR036388">
    <property type="entry name" value="WH-like_DNA-bd_sf"/>
</dbReference>
<proteinExistence type="inferred from homology"/>
<dbReference type="Pfam" id="PF00888">
    <property type="entry name" value="Cullin"/>
    <property type="match status" value="1"/>
</dbReference>
<evidence type="ECO:0000313" key="8">
    <source>
        <dbReference type="EMBL" id="RKP38385.1"/>
    </source>
</evidence>
<dbReference type="InterPro" id="IPR019559">
    <property type="entry name" value="Cullin_neddylation_domain"/>
</dbReference>
<dbReference type="FunFam" id="1.10.10.10:FF:000014">
    <property type="entry name" value="Cullin 1"/>
    <property type="match status" value="1"/>
</dbReference>
<dbReference type="Gene3D" id="3.30.230.130">
    <property type="entry name" value="Cullin, Chain C, Domain 2"/>
    <property type="match status" value="1"/>
</dbReference>
<dbReference type="GO" id="GO:0031625">
    <property type="term" value="F:ubiquitin protein ligase binding"/>
    <property type="evidence" value="ECO:0007669"/>
    <property type="project" value="InterPro"/>
</dbReference>
<dbReference type="Pfam" id="PF10557">
    <property type="entry name" value="Cullin_Nedd8"/>
    <property type="match status" value="1"/>
</dbReference>
<dbReference type="SUPFAM" id="SSF74788">
    <property type="entry name" value="Cullin repeat-like"/>
    <property type="match status" value="1"/>
</dbReference>
<dbReference type="InterPro" id="IPR001373">
    <property type="entry name" value="Cullin_N"/>
</dbReference>
<feature type="domain" description="Cullin family profile" evidence="7">
    <location>
        <begin position="400"/>
        <end position="629"/>
    </location>
</feature>
<evidence type="ECO:0000256" key="1">
    <source>
        <dbReference type="ARBA" id="ARBA00006019"/>
    </source>
</evidence>
<gene>
    <name evidence="8" type="ORF">BJ085DRAFT_19180</name>
</gene>
<dbReference type="InterPro" id="IPR016158">
    <property type="entry name" value="Cullin_homology"/>
</dbReference>
<dbReference type="GO" id="GO:0006511">
    <property type="term" value="P:ubiquitin-dependent protein catabolic process"/>
    <property type="evidence" value="ECO:0007669"/>
    <property type="project" value="InterPro"/>
</dbReference>
<accession>A0A4P9ZXF7</accession>
<keyword evidence="2" id="KW-1017">Isopeptide bond</keyword>
<protein>
    <submittedName>
        <fullName evidence="8">Cullin family-domain-containing protein</fullName>
    </submittedName>
</protein>
<sequence length="755" mass="86457">MLLLKKRRIPFGQMFAKLSNDLTKLYSFSNFDSVSGVHIIQLIYDMCTARPQPYIQQLFHALARYLEEHTSHLLLQIIHSDNPLQAYATHWEQYSLASIYIDSLCIYLNKRLQKLASETGPTQNYATRLTAHPSDILSLSRRIWRYRVLNAIRDQYDNLLVNQAFGIIASGRQGVHNAATTIVTSAASATHPSLVRRFVDSVCVIDPTPSSHLSWYFIEFKSPYISRLRHYCQKRARDLFDSLDIVSFMEQISALLVTETANGERYCHPSSLQEVVTCCERALISPYVTRLQTELDMAIFTGNLYSCALAYSLLARIADGIQPALETYEQFVVEGGRQIKRAVASTEFKDLREVVEKLMHFHTKQLQACQDVFRNDPAFTAALDKAFRTVVNEQRTKALYAPELFAKYCDLVLLRRPTRASLSETDREGRLHQMLHLFKYIDDKDVFQKFYTRALARRLMFNQCASPDTEATIVAQLQSVCGVEYTNKLNQMFNDVAMSETLSQEFARSGPGAPVTRMKSMVLTARQLSSTAAAGRDFKFPGELLDSFNRFVEFYHSKHSGRKLTWLWQFAKADVKLNYLDKKYEVHMTLHQLALLLQFERIDRLSIPELAALTELSPLETLYHTQPLVDMGLLTVDASSSSTPSVSAVSDDTTVPPTNERSALTKGRGDSLESSEATRRVVEEDRRLYLQALIVRIMKTRRQLSHNQLVAEVIQMGQQRFRPDVPLVKKCVEQLINKEYIERDENNRDMYVYVT</sequence>
<dbReference type="InterPro" id="IPR036390">
    <property type="entry name" value="WH_DNA-bd_sf"/>
</dbReference>
<dbReference type="SUPFAM" id="SSF75632">
    <property type="entry name" value="Cullin homology domain"/>
    <property type="match status" value="1"/>
</dbReference>
<dbReference type="InterPro" id="IPR036317">
    <property type="entry name" value="Cullin_homology_sf"/>
</dbReference>
<dbReference type="EMBL" id="ML002374">
    <property type="protein sequence ID" value="RKP38385.1"/>
    <property type="molecule type" value="Genomic_DNA"/>
</dbReference>
<dbReference type="InterPro" id="IPR059120">
    <property type="entry name" value="Cullin-like_AB"/>
</dbReference>
<dbReference type="SMART" id="SM00182">
    <property type="entry name" value="CULLIN"/>
    <property type="match status" value="1"/>
</dbReference>
<evidence type="ECO:0000313" key="9">
    <source>
        <dbReference type="Proteomes" id="UP000268162"/>
    </source>
</evidence>
<dbReference type="InterPro" id="IPR016159">
    <property type="entry name" value="Cullin_repeat-like_dom_sf"/>
</dbReference>
<evidence type="ECO:0000256" key="6">
    <source>
        <dbReference type="SAM" id="MobiDB-lite"/>
    </source>
</evidence>
<dbReference type="SUPFAM" id="SSF46785">
    <property type="entry name" value="Winged helix' DNA-binding domain"/>
    <property type="match status" value="1"/>
</dbReference>
<evidence type="ECO:0000256" key="5">
    <source>
        <dbReference type="RuleBase" id="RU003829"/>
    </source>
</evidence>
<reference evidence="9" key="1">
    <citation type="journal article" date="2018" name="Nat. Microbiol.">
        <title>Leveraging single-cell genomics to expand the fungal tree of life.</title>
        <authorList>
            <person name="Ahrendt S.R."/>
            <person name="Quandt C.A."/>
            <person name="Ciobanu D."/>
            <person name="Clum A."/>
            <person name="Salamov A."/>
            <person name="Andreopoulos B."/>
            <person name="Cheng J.F."/>
            <person name="Woyke T."/>
            <person name="Pelin A."/>
            <person name="Henrissat B."/>
            <person name="Reynolds N.K."/>
            <person name="Benny G.L."/>
            <person name="Smith M.E."/>
            <person name="James T.Y."/>
            <person name="Grigoriev I.V."/>
        </authorList>
    </citation>
    <scope>NUCLEOTIDE SEQUENCE [LARGE SCALE GENOMIC DNA]</scope>
    <source>
        <strain evidence="9">RSA 468</strain>
    </source>
</reference>
<evidence type="ECO:0000259" key="7">
    <source>
        <dbReference type="PROSITE" id="PS50069"/>
    </source>
</evidence>
<name>A0A4P9ZXF7_9FUNG</name>
<evidence type="ECO:0000256" key="3">
    <source>
        <dbReference type="ARBA" id="ARBA00022843"/>
    </source>
</evidence>
<feature type="region of interest" description="Disordered" evidence="6">
    <location>
        <begin position="642"/>
        <end position="677"/>
    </location>
</feature>
<dbReference type="Gene3D" id="1.20.1310.10">
    <property type="entry name" value="Cullin Repeats"/>
    <property type="match status" value="4"/>
</dbReference>
<comment type="similarity">
    <text evidence="1 4 5">Belongs to the cullin family.</text>
</comment>
<dbReference type="InterPro" id="IPR045093">
    <property type="entry name" value="Cullin"/>
</dbReference>
<feature type="compositionally biased region" description="Low complexity" evidence="6">
    <location>
        <begin position="642"/>
        <end position="656"/>
    </location>
</feature>
<keyword evidence="3" id="KW-0832">Ubl conjugation</keyword>
<dbReference type="Pfam" id="PF26557">
    <property type="entry name" value="Cullin_AB"/>
    <property type="match status" value="1"/>
</dbReference>
<dbReference type="FunFam" id="1.20.1310.10:FF:000002">
    <property type="entry name" value="cullin-3 isoform X1"/>
    <property type="match status" value="1"/>
</dbReference>
<dbReference type="AlphaFoldDB" id="A0A4P9ZXF7"/>
<organism evidence="8 9">
    <name type="scientific">Dimargaris cristalligena</name>
    <dbReference type="NCBI Taxonomy" id="215637"/>
    <lineage>
        <taxon>Eukaryota</taxon>
        <taxon>Fungi</taxon>
        <taxon>Fungi incertae sedis</taxon>
        <taxon>Zoopagomycota</taxon>
        <taxon>Kickxellomycotina</taxon>
        <taxon>Dimargaritomycetes</taxon>
        <taxon>Dimargaritales</taxon>
        <taxon>Dimargaritaceae</taxon>
        <taxon>Dimargaris</taxon>
    </lineage>
</organism>
<dbReference type="STRING" id="215637.A0A4P9ZXF7"/>
<dbReference type="SMART" id="SM00884">
    <property type="entry name" value="Cullin_Nedd8"/>
    <property type="match status" value="1"/>
</dbReference>
<evidence type="ECO:0000256" key="2">
    <source>
        <dbReference type="ARBA" id="ARBA00022499"/>
    </source>
</evidence>